<evidence type="ECO:0000259" key="2">
    <source>
        <dbReference type="Pfam" id="PF00561"/>
    </source>
</evidence>
<dbReference type="Gene3D" id="3.40.50.1820">
    <property type="entry name" value="alpha/beta hydrolase"/>
    <property type="match status" value="1"/>
</dbReference>
<keyword evidence="3" id="KW-0378">Hydrolase</keyword>
<dbReference type="AlphaFoldDB" id="B8JHJ0"/>
<name>B8JHJ0_ANAD2</name>
<evidence type="ECO:0000313" key="3">
    <source>
        <dbReference type="EMBL" id="ACL66702.1"/>
    </source>
</evidence>
<evidence type="ECO:0000256" key="1">
    <source>
        <dbReference type="SAM" id="MobiDB-lite"/>
    </source>
</evidence>
<dbReference type="SUPFAM" id="SSF53474">
    <property type="entry name" value="alpha/beta-Hydrolases"/>
    <property type="match status" value="1"/>
</dbReference>
<dbReference type="Proteomes" id="UP000007089">
    <property type="component" value="Chromosome"/>
</dbReference>
<dbReference type="PANTHER" id="PTHR43194">
    <property type="entry name" value="HYDROLASE ALPHA/BETA FOLD FAMILY"/>
    <property type="match status" value="1"/>
</dbReference>
<feature type="compositionally biased region" description="Low complexity" evidence="1">
    <location>
        <begin position="9"/>
        <end position="20"/>
    </location>
</feature>
<dbReference type="Pfam" id="PF00561">
    <property type="entry name" value="Abhydrolase_1"/>
    <property type="match status" value="1"/>
</dbReference>
<dbReference type="PRINTS" id="PR00111">
    <property type="entry name" value="ABHYDROLASE"/>
</dbReference>
<feature type="region of interest" description="Disordered" evidence="1">
    <location>
        <begin position="1"/>
        <end position="25"/>
    </location>
</feature>
<accession>B8JHJ0</accession>
<dbReference type="GO" id="GO:0016787">
    <property type="term" value="F:hydrolase activity"/>
    <property type="evidence" value="ECO:0007669"/>
    <property type="project" value="UniProtKB-KW"/>
</dbReference>
<sequence length="326" mass="35348">MTPHHDALAARPRTPRTPRSPTRPRPRAFATLASVLCACAAAGTQHTSSLERPAMNAPERPRSSGYADVDGLRLYYEIRGTGGAPLVLLHGGLHNSALDAPVAERLAAHRQVISVDLQAHGRTADVERPLRFERLADDVAALLAQLRIPRADLLGYSLGGGVALRTAIQHPERVRRLVLVSVPFSDAGWYPEVKAGFQHLGRALAEPMRPSPVYQTYAAIAPHPERFPDLLDKLGELENRPYDWSADVAQVTAPTLLVYADADAIRPEHAVQLFQRLGGGRRDGGLDRSGVSKARLAILPGLTHYEVFESPAMPVAVEPFLDAPEG</sequence>
<dbReference type="PANTHER" id="PTHR43194:SF5">
    <property type="entry name" value="PIMELOYL-[ACYL-CARRIER PROTEIN] METHYL ESTER ESTERASE"/>
    <property type="match status" value="1"/>
</dbReference>
<keyword evidence="4" id="KW-1185">Reference proteome</keyword>
<dbReference type="InterPro" id="IPR029058">
    <property type="entry name" value="AB_hydrolase_fold"/>
</dbReference>
<reference evidence="3" key="1">
    <citation type="submission" date="2009-01" db="EMBL/GenBank/DDBJ databases">
        <title>Complete sequence of Anaeromyxobacter dehalogenans 2CP-1.</title>
        <authorList>
            <consortium name="US DOE Joint Genome Institute"/>
            <person name="Lucas S."/>
            <person name="Copeland A."/>
            <person name="Lapidus A."/>
            <person name="Glavina del Rio T."/>
            <person name="Dalin E."/>
            <person name="Tice H."/>
            <person name="Bruce D."/>
            <person name="Goodwin L."/>
            <person name="Pitluck S."/>
            <person name="Saunders E."/>
            <person name="Brettin T."/>
            <person name="Detter J.C."/>
            <person name="Han C."/>
            <person name="Larimer F."/>
            <person name="Land M."/>
            <person name="Hauser L."/>
            <person name="Kyrpides N."/>
            <person name="Ovchinnikova G."/>
            <person name="Beliaev A.S."/>
            <person name="Richardson P."/>
        </authorList>
    </citation>
    <scope>NUCLEOTIDE SEQUENCE</scope>
    <source>
        <strain evidence="3">2CP-1</strain>
    </source>
</reference>
<dbReference type="InterPro" id="IPR000073">
    <property type="entry name" value="AB_hydrolase_1"/>
</dbReference>
<evidence type="ECO:0000313" key="4">
    <source>
        <dbReference type="Proteomes" id="UP000007089"/>
    </source>
</evidence>
<gene>
    <name evidence="3" type="ordered locus">A2cp1_3368</name>
</gene>
<proteinExistence type="predicted"/>
<dbReference type="InterPro" id="IPR050228">
    <property type="entry name" value="Carboxylesterase_BioH"/>
</dbReference>
<dbReference type="HOGENOM" id="CLU_020336_50_5_7"/>
<feature type="domain" description="AB hydrolase-1" evidence="2">
    <location>
        <begin position="85"/>
        <end position="184"/>
    </location>
</feature>
<dbReference type="KEGG" id="acp:A2cp1_3368"/>
<protein>
    <submittedName>
        <fullName evidence="3">Alpha/beta hydrolase fold protein</fullName>
    </submittedName>
</protein>
<dbReference type="EMBL" id="CP001359">
    <property type="protein sequence ID" value="ACL66702.1"/>
    <property type="molecule type" value="Genomic_DNA"/>
</dbReference>
<organism evidence="3 4">
    <name type="scientific">Anaeromyxobacter dehalogenans (strain ATCC BAA-258 / DSM 21875 / 2CP-1)</name>
    <dbReference type="NCBI Taxonomy" id="455488"/>
    <lineage>
        <taxon>Bacteria</taxon>
        <taxon>Pseudomonadati</taxon>
        <taxon>Myxococcota</taxon>
        <taxon>Myxococcia</taxon>
        <taxon>Myxococcales</taxon>
        <taxon>Cystobacterineae</taxon>
        <taxon>Anaeromyxobacteraceae</taxon>
        <taxon>Anaeromyxobacter</taxon>
    </lineage>
</organism>